<accession>A0ABV9G3U5</accession>
<evidence type="ECO:0000313" key="3">
    <source>
        <dbReference type="Proteomes" id="UP001595993"/>
    </source>
</evidence>
<gene>
    <name evidence="2" type="ORF">ACFO9E_12970</name>
</gene>
<sequence length="91" mass="10062">MHRRSNELQGARYSPARIRATWGGTGSVEDASRALGFSRAKGYDLVRRGEFPCRVLRIGRGTRVVTASLLRVLESGEPEYNGTRAEHCTPS</sequence>
<reference evidence="3" key="1">
    <citation type="journal article" date="2019" name="Int. J. Syst. Evol. Microbiol.">
        <title>The Global Catalogue of Microorganisms (GCM) 10K type strain sequencing project: providing services to taxonomists for standard genome sequencing and annotation.</title>
        <authorList>
            <consortium name="The Broad Institute Genomics Platform"/>
            <consortium name="The Broad Institute Genome Sequencing Center for Infectious Disease"/>
            <person name="Wu L."/>
            <person name="Ma J."/>
        </authorList>
    </citation>
    <scope>NUCLEOTIDE SEQUENCE [LARGE SCALE GENOMIC DNA]</scope>
    <source>
        <strain evidence="3">CGMCC 4.7139</strain>
    </source>
</reference>
<dbReference type="Proteomes" id="UP001595993">
    <property type="component" value="Unassembled WGS sequence"/>
</dbReference>
<evidence type="ECO:0000259" key="1">
    <source>
        <dbReference type="Pfam" id="PF12728"/>
    </source>
</evidence>
<dbReference type="Pfam" id="PF12728">
    <property type="entry name" value="HTH_17"/>
    <property type="match status" value="1"/>
</dbReference>
<evidence type="ECO:0000313" key="2">
    <source>
        <dbReference type="EMBL" id="MFC4608727.1"/>
    </source>
</evidence>
<organism evidence="2 3">
    <name type="scientific">Streptomyces maoxianensis</name>
    <dbReference type="NCBI Taxonomy" id="1459942"/>
    <lineage>
        <taxon>Bacteria</taxon>
        <taxon>Bacillati</taxon>
        <taxon>Actinomycetota</taxon>
        <taxon>Actinomycetes</taxon>
        <taxon>Kitasatosporales</taxon>
        <taxon>Streptomycetaceae</taxon>
        <taxon>Streptomyces</taxon>
    </lineage>
</organism>
<name>A0ABV9G3U5_9ACTN</name>
<dbReference type="InterPro" id="IPR041657">
    <property type="entry name" value="HTH_17"/>
</dbReference>
<protein>
    <submittedName>
        <fullName evidence="2">Helix-turn-helix domain-containing protein</fullName>
    </submittedName>
</protein>
<dbReference type="RefSeq" id="WP_381194561.1">
    <property type="nucleotide sequence ID" value="NZ_JBHSFE010000010.1"/>
</dbReference>
<dbReference type="EMBL" id="JBHSFE010000010">
    <property type="protein sequence ID" value="MFC4608727.1"/>
    <property type="molecule type" value="Genomic_DNA"/>
</dbReference>
<keyword evidence="3" id="KW-1185">Reference proteome</keyword>
<comment type="caution">
    <text evidence="2">The sequence shown here is derived from an EMBL/GenBank/DDBJ whole genome shotgun (WGS) entry which is preliminary data.</text>
</comment>
<feature type="domain" description="Helix-turn-helix" evidence="1">
    <location>
        <begin position="27"/>
        <end position="75"/>
    </location>
</feature>
<proteinExistence type="predicted"/>